<proteinExistence type="predicted"/>
<dbReference type="SUPFAM" id="SSF50978">
    <property type="entry name" value="WD40 repeat-like"/>
    <property type="match status" value="1"/>
</dbReference>
<dbReference type="PROSITE" id="PS50082">
    <property type="entry name" value="WD_REPEATS_2"/>
    <property type="match status" value="1"/>
</dbReference>
<reference evidence="3" key="1">
    <citation type="submission" date="2022-11" db="UniProtKB">
        <authorList>
            <consortium name="WormBaseParasite"/>
        </authorList>
    </citation>
    <scope>IDENTIFICATION</scope>
</reference>
<dbReference type="PROSITE" id="PS50294">
    <property type="entry name" value="WD_REPEATS_REGION"/>
    <property type="match status" value="1"/>
</dbReference>
<keyword evidence="1" id="KW-0853">WD repeat</keyword>
<protein>
    <submittedName>
        <fullName evidence="3">WD repeat-containing protein 18</fullName>
    </submittedName>
</protein>
<evidence type="ECO:0000313" key="2">
    <source>
        <dbReference type="Proteomes" id="UP000887565"/>
    </source>
</evidence>
<feature type="repeat" description="WD" evidence="1">
    <location>
        <begin position="1"/>
        <end position="38"/>
    </location>
</feature>
<dbReference type="InterPro" id="IPR015943">
    <property type="entry name" value="WD40/YVTN_repeat-like_dom_sf"/>
</dbReference>
<dbReference type="AlphaFoldDB" id="A0A915KFS9"/>
<dbReference type="Gene3D" id="2.130.10.10">
    <property type="entry name" value="YVTN repeat-like/Quinoprotein amine dehydrogenase"/>
    <property type="match status" value="1"/>
</dbReference>
<sequence>RESVVCLSVNIDGTLLASGGVDNEIKIWHVTSRQCIKTIHCKGKPRRAEFHVKFPALSGNCAARMPVVHPLQKVVNEKVDENLTIRLFGTSNSADEREFVDQLMENLLQEEKSQQFTTLQAGKDDRDLSQDVEYLRRELAKTKKINKHLYDMCVNFATK</sequence>
<dbReference type="InterPro" id="IPR001680">
    <property type="entry name" value="WD40_rpt"/>
</dbReference>
<keyword evidence="2" id="KW-1185">Reference proteome</keyword>
<dbReference type="InterPro" id="IPR036322">
    <property type="entry name" value="WD40_repeat_dom_sf"/>
</dbReference>
<evidence type="ECO:0000313" key="3">
    <source>
        <dbReference type="WBParaSite" id="nRc.2.0.1.t36824-RA"/>
    </source>
</evidence>
<dbReference type="WBParaSite" id="nRc.2.0.1.t36824-RA">
    <property type="protein sequence ID" value="nRc.2.0.1.t36824-RA"/>
    <property type="gene ID" value="nRc.2.0.1.g36824"/>
</dbReference>
<dbReference type="Proteomes" id="UP000887565">
    <property type="component" value="Unplaced"/>
</dbReference>
<accession>A0A915KFS9</accession>
<evidence type="ECO:0000256" key="1">
    <source>
        <dbReference type="PROSITE-ProRule" id="PRU00221"/>
    </source>
</evidence>
<name>A0A915KFS9_ROMCU</name>
<organism evidence="2 3">
    <name type="scientific">Romanomermis culicivorax</name>
    <name type="common">Nematode worm</name>
    <dbReference type="NCBI Taxonomy" id="13658"/>
    <lineage>
        <taxon>Eukaryota</taxon>
        <taxon>Metazoa</taxon>
        <taxon>Ecdysozoa</taxon>
        <taxon>Nematoda</taxon>
        <taxon>Enoplea</taxon>
        <taxon>Dorylaimia</taxon>
        <taxon>Mermithida</taxon>
        <taxon>Mermithoidea</taxon>
        <taxon>Mermithidae</taxon>
        <taxon>Romanomermis</taxon>
    </lineage>
</organism>